<comment type="subcellular location">
    <subcellularLocation>
        <location evidence="1">Nucleus</location>
    </subcellularLocation>
</comment>
<organism evidence="6 7">
    <name type="scientific">Ilex paraguariensis</name>
    <name type="common">yerba mate</name>
    <dbReference type="NCBI Taxonomy" id="185542"/>
    <lineage>
        <taxon>Eukaryota</taxon>
        <taxon>Viridiplantae</taxon>
        <taxon>Streptophyta</taxon>
        <taxon>Embryophyta</taxon>
        <taxon>Tracheophyta</taxon>
        <taxon>Spermatophyta</taxon>
        <taxon>Magnoliopsida</taxon>
        <taxon>eudicotyledons</taxon>
        <taxon>Gunneridae</taxon>
        <taxon>Pentapetalae</taxon>
        <taxon>asterids</taxon>
        <taxon>campanulids</taxon>
        <taxon>Aquifoliales</taxon>
        <taxon>Aquifoliaceae</taxon>
        <taxon>Ilex</taxon>
    </lineage>
</organism>
<keyword evidence="7" id="KW-1185">Reference proteome</keyword>
<gene>
    <name evidence="6" type="ORF">ILEXP_LOCUS54892</name>
</gene>
<keyword evidence="2" id="KW-0539">Nucleus</keyword>
<sequence length="221" mass="23777">MAEKGEKGFSLSNGGKSSLKSPASFKGKDDSTAKSKRGRKVQFDAEEAKISMSSKSGGKVDKPVARGDWGKGGKGDKIANGGEVPVVKAPPPLELKIEHELPENAKCLMDCEAAEILQGIQEQMVILSEDPAIKIPISFDRGLQYAKRGSHYISPHPVRRVLDALKLHNVSDGEVSMIANVGPESVEEVFALVPSLKGKKSKLREPLKDALDQLAKLKHST</sequence>
<evidence type="ECO:0000313" key="7">
    <source>
        <dbReference type="Proteomes" id="UP001642360"/>
    </source>
</evidence>
<feature type="region of interest" description="Disordered" evidence="4">
    <location>
        <begin position="1"/>
        <end position="85"/>
    </location>
</feature>
<dbReference type="Proteomes" id="UP001642360">
    <property type="component" value="Unassembled WGS sequence"/>
</dbReference>
<dbReference type="PANTHER" id="PTHR21297">
    <property type="entry name" value="DNA-DIRECTED RNA POLYMERASE II"/>
    <property type="match status" value="1"/>
</dbReference>
<dbReference type="GO" id="GO:0005634">
    <property type="term" value="C:nucleus"/>
    <property type="evidence" value="ECO:0007669"/>
    <property type="project" value="UniProtKB-SubCell"/>
</dbReference>
<dbReference type="InterPro" id="IPR005574">
    <property type="entry name" value="Rpb4/RPC9"/>
</dbReference>
<dbReference type="Gene3D" id="1.20.1250.40">
    <property type="match status" value="1"/>
</dbReference>
<evidence type="ECO:0000256" key="4">
    <source>
        <dbReference type="SAM" id="MobiDB-lite"/>
    </source>
</evidence>
<reference evidence="6 7" key="1">
    <citation type="submission" date="2024-02" db="EMBL/GenBank/DDBJ databases">
        <authorList>
            <person name="Vignale AGUSTIN F."/>
            <person name="Sosa J E."/>
            <person name="Modenutti C."/>
        </authorList>
    </citation>
    <scope>NUCLEOTIDE SEQUENCE [LARGE SCALE GENOMIC DNA]</scope>
</reference>
<dbReference type="InterPro" id="IPR038324">
    <property type="entry name" value="Rpb4/RPC9_sf"/>
</dbReference>
<proteinExistence type="inferred from homology"/>
<dbReference type="AlphaFoldDB" id="A0ABC8UU09"/>
<comment type="caution">
    <text evidence="6">The sequence shown here is derived from an EMBL/GenBank/DDBJ whole genome shotgun (WGS) entry which is preliminary data.</text>
</comment>
<evidence type="ECO:0000256" key="2">
    <source>
        <dbReference type="ARBA" id="ARBA00023242"/>
    </source>
</evidence>
<evidence type="ECO:0000313" key="6">
    <source>
        <dbReference type="EMBL" id="CAK9184556.1"/>
    </source>
</evidence>
<evidence type="ECO:0000256" key="3">
    <source>
        <dbReference type="ARBA" id="ARBA00025724"/>
    </source>
</evidence>
<dbReference type="InterPro" id="IPR010997">
    <property type="entry name" value="HRDC-like_sf"/>
</dbReference>
<protein>
    <recommendedName>
        <fullName evidence="5">RNA polymerase Rpb4/RPC9 core domain-containing protein</fullName>
    </recommendedName>
</protein>
<feature type="compositionally biased region" description="Low complexity" evidence="4">
    <location>
        <begin position="8"/>
        <end position="21"/>
    </location>
</feature>
<feature type="domain" description="RNA polymerase Rpb4/RPC9 core" evidence="5">
    <location>
        <begin position="100"/>
        <end position="221"/>
    </location>
</feature>
<accession>A0ABC8UU09</accession>
<feature type="compositionally biased region" description="Basic and acidic residues" evidence="4">
    <location>
        <begin position="58"/>
        <end position="77"/>
    </location>
</feature>
<dbReference type="SMART" id="SM00657">
    <property type="entry name" value="RPOL4c"/>
    <property type="match status" value="1"/>
</dbReference>
<dbReference type="Pfam" id="PF03874">
    <property type="entry name" value="RNA_pol_Rpb4"/>
    <property type="match status" value="1"/>
</dbReference>
<dbReference type="InterPro" id="IPR006590">
    <property type="entry name" value="RNA_pol_Rpb4/RPC9_core"/>
</dbReference>
<evidence type="ECO:0000256" key="1">
    <source>
        <dbReference type="ARBA" id="ARBA00004123"/>
    </source>
</evidence>
<comment type="similarity">
    <text evidence="3">Belongs to the eukaryotic RPB4 RNA polymerase subunit family.</text>
</comment>
<dbReference type="InterPro" id="IPR045222">
    <property type="entry name" value="Rpb4-like"/>
</dbReference>
<dbReference type="EMBL" id="CAUOFW020009018">
    <property type="protein sequence ID" value="CAK9184556.1"/>
    <property type="molecule type" value="Genomic_DNA"/>
</dbReference>
<evidence type="ECO:0000259" key="5">
    <source>
        <dbReference type="SMART" id="SM00657"/>
    </source>
</evidence>
<name>A0ABC8UU09_9AQUA</name>
<dbReference type="SUPFAM" id="SSF47819">
    <property type="entry name" value="HRDC-like"/>
    <property type="match status" value="1"/>
</dbReference>